<comment type="caution">
    <text evidence="6">The sequence shown here is derived from an EMBL/GenBank/DDBJ whole genome shotgun (WGS) entry which is preliminary data.</text>
</comment>
<feature type="compositionally biased region" description="Polar residues" evidence="1">
    <location>
        <begin position="190"/>
        <end position="200"/>
    </location>
</feature>
<dbReference type="InterPro" id="IPR056031">
    <property type="entry name" value="DUF7612"/>
</dbReference>
<dbReference type="Proteomes" id="UP001273209">
    <property type="component" value="Unassembled WGS sequence"/>
</dbReference>
<feature type="compositionally biased region" description="Low complexity" evidence="1">
    <location>
        <begin position="87"/>
        <end position="96"/>
    </location>
</feature>
<evidence type="ECO:0000259" key="4">
    <source>
        <dbReference type="Pfam" id="PF24588"/>
    </source>
</evidence>
<proteinExistence type="predicted"/>
<dbReference type="InterPro" id="IPR056032">
    <property type="entry name" value="DUF7613"/>
</dbReference>
<evidence type="ECO:0000259" key="3">
    <source>
        <dbReference type="Pfam" id="PF24587"/>
    </source>
</evidence>
<evidence type="ECO:0000313" key="6">
    <source>
        <dbReference type="EMBL" id="KAK4083563.1"/>
    </source>
</evidence>
<feature type="compositionally biased region" description="Basic and acidic residues" evidence="1">
    <location>
        <begin position="273"/>
        <end position="289"/>
    </location>
</feature>
<dbReference type="InterPro" id="IPR056030">
    <property type="entry name" value="DUF7611"/>
</dbReference>
<dbReference type="InterPro" id="IPR056033">
    <property type="entry name" value="DUF7614"/>
</dbReference>
<feature type="compositionally biased region" description="Pro residues" evidence="1">
    <location>
        <begin position="152"/>
        <end position="168"/>
    </location>
</feature>
<dbReference type="GeneID" id="87915177"/>
<evidence type="ECO:0000313" key="7">
    <source>
        <dbReference type="Proteomes" id="UP001273209"/>
    </source>
</evidence>
<feature type="domain" description="DUF7612" evidence="3">
    <location>
        <begin position="676"/>
        <end position="808"/>
    </location>
</feature>
<dbReference type="Pfam" id="PF24586">
    <property type="entry name" value="DUF7611"/>
    <property type="match status" value="1"/>
</dbReference>
<dbReference type="EMBL" id="JAWRVG010000003">
    <property type="protein sequence ID" value="KAK4083563.1"/>
    <property type="molecule type" value="Genomic_DNA"/>
</dbReference>
<feature type="compositionally biased region" description="Polar residues" evidence="1">
    <location>
        <begin position="212"/>
        <end position="239"/>
    </location>
</feature>
<evidence type="ECO:0000256" key="1">
    <source>
        <dbReference type="SAM" id="MobiDB-lite"/>
    </source>
</evidence>
<feature type="region of interest" description="Disordered" evidence="1">
    <location>
        <begin position="259"/>
        <end position="358"/>
    </location>
</feature>
<feature type="region of interest" description="Disordered" evidence="1">
    <location>
        <begin position="50"/>
        <end position="69"/>
    </location>
</feature>
<reference evidence="6" key="1">
    <citation type="submission" date="2023-11" db="EMBL/GenBank/DDBJ databases">
        <title>The genome sequences of three competitors of mushroom-forming fungi.</title>
        <authorList>
            <person name="Beijen E."/>
            <person name="Ohm R.A."/>
        </authorList>
    </citation>
    <scope>NUCLEOTIDE SEQUENCE</scope>
    <source>
        <strain evidence="6">CBS 100526</strain>
    </source>
</reference>
<sequence length="1167" mass="130653">MESAQSYMPDDGDSKKKRGRLMGKLFGKDRKAEDTANAASVDAFLHSSADTLNVSHPPPPIPPQISLSLPKLDTSISRFPQALAVNQQAQQNRAIAPGASNDVRSPKRSPRPSRKGLSVRFTESYPEIMGEGGDESETPTMEISRRKKDRQQPPPPTPPQSRPNPPSSRPSYSNNDLSSSQDDFVPKPISRTQTGYSSIYSPEPEPRPLPKTRTNSSFLEPQNPGRNQSPGLLGVSSNTDENRKSFIEIHQAQMALAEGRAFAKAARTASAASEHDWGERKLPSSRELNDSPEPTSPEAQARPTTDYSPVTSMSTNSSTFPSPSNPTASKSIREIPRRPSGSSQNDPPPRAPPSMASRALSVRVTDAVAGSEALKTFIARSRHLFALFRLHAEQVKPLSSCSQSQLARGSLWWFLKGRMGLEAAIRDRPTTPQSQMQLDLDRQQAHSNLAKSYWLCQEVLPDLVEAQGLAPDAEVADVAQNLVTALTKLAISMKRNQILPPEDTVLPQTIDKSIWVEYPPLSQDMVALLTGNWGGGLTAMQHPMTYLELLDAFPVGDTADTFCYGRLPTEVYLMEQGRENKQLRFVCMLSLVRPTKQNGLIFVISSQDGNIQLPIQDRTSAGGPCWEDIRWRAETSSFDLRLPRGFKLSVQLNQSDYRMLYNMYDYASKLQQTLQPRPDEQVVFRNTLKSFQYLDADPNSRAFPKDQIPSCDLALFEKLRKENGPQGQRCWHTGLRIAVVTGPKTRTACGVSHTYPPPLPVQFGFFRAEGDLPAFSVKFENGRQKGRMVMVFSDEKERSRFHSLLTGTSIEPGEKVFTDVQITGVTIAQSLREPLGMAPFSRLQWKAGRVVNDEYSSEGDAAPTVLADRLRIVLEHQYGTITDRINVEPGELRMRLEVQNAKVLKFLRQPQQDMTIAIAESQVGKDVPRNMWDSLQLIKMNQTIRSIEFNSLKDLHAFQYAVFGFEVIFDALAVTFAIARRRMVVPIHKKWEAGYTRIQVIKQEDKQLQLLAFFEEFSHGHCMNFVLKGTDLYEAFHRGSKSGIRFVDAKFPLPRLPADKDGDYDDMAFVCLDLPDLPGEHDDISIMFENEEADSDAHEQLVAPQLPNTHSLSRCCDLAKRYATMLCSGPEFGVDCWHRGYAFNKDEKAEQEATGWEKEPLVRFIHR</sequence>
<dbReference type="Pfam" id="PF24588">
    <property type="entry name" value="DUF7613"/>
    <property type="match status" value="1"/>
</dbReference>
<feature type="compositionally biased region" description="Low complexity" evidence="1">
    <location>
        <begin position="259"/>
        <end position="272"/>
    </location>
</feature>
<evidence type="ECO:0000259" key="5">
    <source>
        <dbReference type="Pfam" id="PF24589"/>
    </source>
</evidence>
<gene>
    <name evidence="6" type="ORF">Triagg1_1225</name>
</gene>
<feature type="domain" description="DUF7613" evidence="4">
    <location>
        <begin position="812"/>
        <end position="962"/>
    </location>
</feature>
<dbReference type="RefSeq" id="XP_062759564.1">
    <property type="nucleotide sequence ID" value="XM_062895272.1"/>
</dbReference>
<organism evidence="6 7">
    <name type="scientific">Trichoderma aggressivum f. europaeum</name>
    <dbReference type="NCBI Taxonomy" id="173218"/>
    <lineage>
        <taxon>Eukaryota</taxon>
        <taxon>Fungi</taxon>
        <taxon>Dikarya</taxon>
        <taxon>Ascomycota</taxon>
        <taxon>Pezizomycotina</taxon>
        <taxon>Sordariomycetes</taxon>
        <taxon>Hypocreomycetidae</taxon>
        <taxon>Hypocreales</taxon>
        <taxon>Hypocreaceae</taxon>
        <taxon>Trichoderma</taxon>
    </lineage>
</organism>
<dbReference type="Pfam" id="PF24589">
    <property type="entry name" value="DUF7614"/>
    <property type="match status" value="1"/>
</dbReference>
<evidence type="ECO:0000259" key="2">
    <source>
        <dbReference type="Pfam" id="PF24586"/>
    </source>
</evidence>
<protein>
    <submittedName>
        <fullName evidence="6">Uncharacterized protein</fullName>
    </submittedName>
</protein>
<dbReference type="AlphaFoldDB" id="A0AAE1ILJ9"/>
<feature type="domain" description="DUF7614" evidence="5">
    <location>
        <begin position="969"/>
        <end position="1098"/>
    </location>
</feature>
<accession>A0AAE1ILJ9</accession>
<keyword evidence="7" id="KW-1185">Reference proteome</keyword>
<feature type="compositionally biased region" description="Low complexity" evidence="1">
    <location>
        <begin position="311"/>
        <end position="329"/>
    </location>
</feature>
<name>A0AAE1ILJ9_9HYPO</name>
<feature type="domain" description="DUF7611" evidence="2">
    <location>
        <begin position="518"/>
        <end position="674"/>
    </location>
</feature>
<feature type="region of interest" description="Disordered" evidence="1">
    <location>
        <begin position="87"/>
        <end position="239"/>
    </location>
</feature>
<dbReference type="Pfam" id="PF24587">
    <property type="entry name" value="DUF7612"/>
    <property type="match status" value="1"/>
</dbReference>
<feature type="region of interest" description="Disordered" evidence="1">
    <location>
        <begin position="1"/>
        <end position="35"/>
    </location>
</feature>